<evidence type="ECO:0000313" key="10">
    <source>
        <dbReference type="Proteomes" id="UP000788426"/>
    </source>
</evidence>
<keyword evidence="7" id="KW-0998">Cell outer membrane</keyword>
<gene>
    <name evidence="9" type="ORF">KZO38_01525</name>
</gene>
<evidence type="ECO:0000256" key="4">
    <source>
        <dbReference type="ARBA" id="ARBA00022452"/>
    </source>
</evidence>
<evidence type="ECO:0000256" key="7">
    <source>
        <dbReference type="ARBA" id="ARBA00023237"/>
    </source>
</evidence>
<reference evidence="9 10" key="1">
    <citation type="submission" date="2021-07" db="EMBL/GenBank/DDBJ databases">
        <title>Genomic diversity and antimicrobial resistance of Prevotella spp. isolated from chronic lung disease airways.</title>
        <authorList>
            <person name="Webb K.A."/>
            <person name="Olagoke O.S."/>
            <person name="Baird T."/>
            <person name="Neill J."/>
            <person name="Pham A."/>
            <person name="Wells T.J."/>
            <person name="Ramsay K.A."/>
            <person name="Bell S.C."/>
            <person name="Sarovich D.S."/>
            <person name="Price E.P."/>
        </authorList>
    </citation>
    <scope>NUCLEOTIDE SEQUENCE [LARGE SCALE GENOMIC DNA]</scope>
    <source>
        <strain evidence="9 10">SCHI0011.S.12</strain>
    </source>
</reference>
<proteinExistence type="inferred from homology"/>
<comment type="similarity">
    <text evidence="2">Belongs to the outer membrane factor (OMF) (TC 1.B.17) family.</text>
</comment>
<evidence type="ECO:0000256" key="1">
    <source>
        <dbReference type="ARBA" id="ARBA00004442"/>
    </source>
</evidence>
<feature type="signal peptide" evidence="8">
    <location>
        <begin position="1"/>
        <end position="21"/>
    </location>
</feature>
<keyword evidence="5" id="KW-0812">Transmembrane</keyword>
<dbReference type="PANTHER" id="PTHR30026:SF20">
    <property type="entry name" value="OUTER MEMBRANE PROTEIN TOLC"/>
    <property type="match status" value="1"/>
</dbReference>
<feature type="chain" id="PRO_5047448778" evidence="8">
    <location>
        <begin position="22"/>
        <end position="497"/>
    </location>
</feature>
<evidence type="ECO:0000256" key="3">
    <source>
        <dbReference type="ARBA" id="ARBA00022448"/>
    </source>
</evidence>
<dbReference type="Proteomes" id="UP000788426">
    <property type="component" value="Unassembled WGS sequence"/>
</dbReference>
<keyword evidence="4" id="KW-1134">Transmembrane beta strand</keyword>
<dbReference type="RefSeq" id="WP_219479246.1">
    <property type="nucleotide sequence ID" value="NZ_JAHXCT010000001.1"/>
</dbReference>
<protein>
    <submittedName>
        <fullName evidence="9">TolC family protein</fullName>
    </submittedName>
</protein>
<evidence type="ECO:0000256" key="6">
    <source>
        <dbReference type="ARBA" id="ARBA00023136"/>
    </source>
</evidence>
<keyword evidence="3" id="KW-0813">Transport</keyword>
<evidence type="ECO:0000256" key="2">
    <source>
        <dbReference type="ARBA" id="ARBA00007613"/>
    </source>
</evidence>
<dbReference type="InterPro" id="IPR003423">
    <property type="entry name" value="OMP_efflux"/>
</dbReference>
<dbReference type="Pfam" id="PF02321">
    <property type="entry name" value="OEP"/>
    <property type="match status" value="2"/>
</dbReference>
<dbReference type="InterPro" id="IPR051906">
    <property type="entry name" value="TolC-like"/>
</dbReference>
<evidence type="ECO:0000256" key="5">
    <source>
        <dbReference type="ARBA" id="ARBA00022692"/>
    </source>
</evidence>
<evidence type="ECO:0000256" key="8">
    <source>
        <dbReference type="SAM" id="SignalP"/>
    </source>
</evidence>
<organism evidence="9 10">
    <name type="scientific">Hoylesella nanceiensis</name>
    <dbReference type="NCBI Taxonomy" id="425941"/>
    <lineage>
        <taxon>Bacteria</taxon>
        <taxon>Pseudomonadati</taxon>
        <taxon>Bacteroidota</taxon>
        <taxon>Bacteroidia</taxon>
        <taxon>Bacteroidales</taxon>
        <taxon>Prevotellaceae</taxon>
        <taxon>Hoylesella</taxon>
    </lineage>
</organism>
<dbReference type="PANTHER" id="PTHR30026">
    <property type="entry name" value="OUTER MEMBRANE PROTEIN TOLC"/>
    <property type="match status" value="1"/>
</dbReference>
<keyword evidence="10" id="KW-1185">Reference proteome</keyword>
<comment type="subcellular location">
    <subcellularLocation>
        <location evidence="1">Cell outer membrane</location>
    </subcellularLocation>
</comment>
<comment type="caution">
    <text evidence="9">The sequence shown here is derived from an EMBL/GenBank/DDBJ whole genome shotgun (WGS) entry which is preliminary data.</text>
</comment>
<name>A0ABS6YA63_9BACT</name>
<sequence length="497" mass="54459">MKLRKTISLVAITFVSTAISAQETLSLASCRDLAIKNNHQLQIAKTKQDIATNMRKTAQTKYLPHVDVVGGYTLTSKEVSLLNNDQKALLQNLGSTISGSLNSNLTSLLTGLAQSGAITPQMAQQLGGLSQQVGQSLTQFGNQAGAHFVDAFRTDTRNLWTGAVVVKQPIYMGGAITAANKLGKISEELASNNIDATVQNTIYEVDKTYWLVVSLKQKQNLAKSYLHLVEKLNEDVHKMIKEGVATRANGLKVDVKVNEAEMQVLQVENGLSLAKMLLCQLCGLPVDSPITLEDENKENLSSSTVSKDISVEEAFYHRPELRMLQNNFDISVQKTKITKSAYLPQVALTGGYLISNPSVFNGFQKKFSGVWNVGVLVKVPVWSWSEGVYKTRASEAASRVAALELKEAKEKISLQITQSRYKLNEANKRLAVALKNITNADENLRCANLGFKEGVMETTDVMAAQTAWQQAQTMKIEAEIEVKLAQVNLQKALGLLK</sequence>
<evidence type="ECO:0000313" key="9">
    <source>
        <dbReference type="EMBL" id="MBW4768452.1"/>
    </source>
</evidence>
<keyword evidence="6" id="KW-0472">Membrane</keyword>
<keyword evidence="8" id="KW-0732">Signal</keyword>
<dbReference type="EMBL" id="JAHXCT010000001">
    <property type="protein sequence ID" value="MBW4768452.1"/>
    <property type="molecule type" value="Genomic_DNA"/>
</dbReference>
<accession>A0ABS6YA63</accession>